<keyword evidence="3" id="KW-1185">Reference proteome</keyword>
<feature type="region of interest" description="Disordered" evidence="1">
    <location>
        <begin position="1"/>
        <end position="48"/>
    </location>
</feature>
<sequence length="312" mass="34088">MLRLKQQGELPGSQWSNNHLPSKLESSGKQPGSAAPVGGPLQPMEGNKLQKNNHKISLSGPIRFQRVRHDGDDVRKAEQTHQRDEVALIGVRTEGLWEPVYDKAAKKWIVNWRSDMNISPTKSHLLGNVKFQKDVSEVSVGKIMGLSADDPLELMYEVVSIVAKSGGFECDQEGYMAWMVWYMQMSDMKQLGQTKWIGVKSSNERPENQRSSPSPGPVQGSSTLASTHDSSSPGSVRGSPNPGSTGKLASMHDSSHPGAVHSSAQSSKTAKSSSHSRPYVPDSNGPSTYDSSFSELEKYYDRDGYPNGLYPG</sequence>
<feature type="non-terminal residue" evidence="2">
    <location>
        <position position="312"/>
    </location>
</feature>
<proteinExistence type="predicted"/>
<evidence type="ECO:0000313" key="3">
    <source>
        <dbReference type="Proteomes" id="UP001163846"/>
    </source>
</evidence>
<feature type="compositionally biased region" description="Low complexity" evidence="1">
    <location>
        <begin position="261"/>
        <end position="276"/>
    </location>
</feature>
<gene>
    <name evidence="2" type="ORF">F5878DRAFT_620813</name>
</gene>
<dbReference type="EMBL" id="MU806211">
    <property type="protein sequence ID" value="KAJ3837967.1"/>
    <property type="molecule type" value="Genomic_DNA"/>
</dbReference>
<feature type="compositionally biased region" description="Polar residues" evidence="1">
    <location>
        <begin position="13"/>
        <end position="30"/>
    </location>
</feature>
<accession>A0AA38P7V6</accession>
<reference evidence="2" key="1">
    <citation type="submission" date="2022-08" db="EMBL/GenBank/DDBJ databases">
        <authorList>
            <consortium name="DOE Joint Genome Institute"/>
            <person name="Min B."/>
            <person name="Riley R."/>
            <person name="Sierra-Patev S."/>
            <person name="Naranjo-Ortiz M."/>
            <person name="Looney B."/>
            <person name="Konkel Z."/>
            <person name="Slot J.C."/>
            <person name="Sakamoto Y."/>
            <person name="Steenwyk J.L."/>
            <person name="Rokas A."/>
            <person name="Carro J."/>
            <person name="Camarero S."/>
            <person name="Ferreira P."/>
            <person name="Molpeceres G."/>
            <person name="Ruiz-Duenas F.J."/>
            <person name="Serrano A."/>
            <person name="Henrissat B."/>
            <person name="Drula E."/>
            <person name="Hughes K.W."/>
            <person name="Mata J.L."/>
            <person name="Ishikawa N.K."/>
            <person name="Vargas-Isla R."/>
            <person name="Ushijima S."/>
            <person name="Smith C.A."/>
            <person name="Ahrendt S."/>
            <person name="Andreopoulos W."/>
            <person name="He G."/>
            <person name="Labutti K."/>
            <person name="Lipzen A."/>
            <person name="Ng V."/>
            <person name="Sandor L."/>
            <person name="Barry K."/>
            <person name="Martinez A.T."/>
            <person name="Xiao Y."/>
            <person name="Gibbons J.G."/>
            <person name="Terashima K."/>
            <person name="Hibbett D.S."/>
            <person name="Grigoriev I.V."/>
        </authorList>
    </citation>
    <scope>NUCLEOTIDE SEQUENCE</scope>
    <source>
        <strain evidence="2">TFB9207</strain>
    </source>
</reference>
<protein>
    <submittedName>
        <fullName evidence="2">Uncharacterized protein</fullName>
    </submittedName>
</protein>
<comment type="caution">
    <text evidence="2">The sequence shown here is derived from an EMBL/GenBank/DDBJ whole genome shotgun (WGS) entry which is preliminary data.</text>
</comment>
<organism evidence="2 3">
    <name type="scientific">Lentinula raphanica</name>
    <dbReference type="NCBI Taxonomy" id="153919"/>
    <lineage>
        <taxon>Eukaryota</taxon>
        <taxon>Fungi</taxon>
        <taxon>Dikarya</taxon>
        <taxon>Basidiomycota</taxon>
        <taxon>Agaricomycotina</taxon>
        <taxon>Agaricomycetes</taxon>
        <taxon>Agaricomycetidae</taxon>
        <taxon>Agaricales</taxon>
        <taxon>Marasmiineae</taxon>
        <taxon>Omphalotaceae</taxon>
        <taxon>Lentinula</taxon>
    </lineage>
</organism>
<evidence type="ECO:0000256" key="1">
    <source>
        <dbReference type="SAM" id="MobiDB-lite"/>
    </source>
</evidence>
<feature type="non-terminal residue" evidence="2">
    <location>
        <position position="1"/>
    </location>
</feature>
<name>A0AA38P7V6_9AGAR</name>
<feature type="compositionally biased region" description="Basic and acidic residues" evidence="1">
    <location>
        <begin position="295"/>
        <end position="304"/>
    </location>
</feature>
<feature type="compositionally biased region" description="Low complexity" evidence="1">
    <location>
        <begin position="211"/>
        <end position="232"/>
    </location>
</feature>
<feature type="compositionally biased region" description="Polar residues" evidence="1">
    <location>
        <begin position="284"/>
        <end position="294"/>
    </location>
</feature>
<dbReference type="Proteomes" id="UP001163846">
    <property type="component" value="Unassembled WGS sequence"/>
</dbReference>
<evidence type="ECO:0000313" key="2">
    <source>
        <dbReference type="EMBL" id="KAJ3837967.1"/>
    </source>
</evidence>
<dbReference type="AlphaFoldDB" id="A0AA38P7V6"/>
<feature type="region of interest" description="Disordered" evidence="1">
    <location>
        <begin position="201"/>
        <end position="312"/>
    </location>
</feature>